<keyword evidence="2" id="KW-0732">Signal</keyword>
<name>A0ABV8KQM2_9ACTN</name>
<organism evidence="3 4">
    <name type="scientific">Micromonospora zhanjiangensis</name>
    <dbReference type="NCBI Taxonomy" id="1522057"/>
    <lineage>
        <taxon>Bacteria</taxon>
        <taxon>Bacillati</taxon>
        <taxon>Actinomycetota</taxon>
        <taxon>Actinomycetes</taxon>
        <taxon>Micromonosporales</taxon>
        <taxon>Micromonosporaceae</taxon>
        <taxon>Micromonospora</taxon>
    </lineage>
</organism>
<sequence length="246" mass="26060">MIGRRLRTAVVALPAVALLAGCPADTTDLDRDRVKAMLADPLVARDRKPHAEAGYLAGRTPVRNTVVADVIGIRSTDPATAARIESTKILNDLRGDGWVMYFAACVPPPPHGGTAKPGAAVTGGPSSGPSPEARWSLVPKARSEWWQYAAYGYKIVDGVSYFVRMDGVGRIDTHTTNVSVDLRMIAPHSTESVVDLFPDRPPAIPAGSGCLESATVPTGYQETGLRTLMNSNGPLPNGQPNLPGLR</sequence>
<protein>
    <recommendedName>
        <fullName evidence="5">Lipoprotein</fullName>
    </recommendedName>
</protein>
<feature type="region of interest" description="Disordered" evidence="1">
    <location>
        <begin position="224"/>
        <end position="246"/>
    </location>
</feature>
<dbReference type="RefSeq" id="WP_377548645.1">
    <property type="nucleotide sequence ID" value="NZ_JBHSBN010000015.1"/>
</dbReference>
<comment type="caution">
    <text evidence="3">The sequence shown here is derived from an EMBL/GenBank/DDBJ whole genome shotgun (WGS) entry which is preliminary data.</text>
</comment>
<proteinExistence type="predicted"/>
<dbReference type="Proteomes" id="UP001595868">
    <property type="component" value="Unassembled WGS sequence"/>
</dbReference>
<feature type="chain" id="PRO_5046241568" description="Lipoprotein" evidence="2">
    <location>
        <begin position="21"/>
        <end position="246"/>
    </location>
</feature>
<dbReference type="EMBL" id="JBHSBN010000015">
    <property type="protein sequence ID" value="MFC4108424.1"/>
    <property type="molecule type" value="Genomic_DNA"/>
</dbReference>
<evidence type="ECO:0008006" key="5">
    <source>
        <dbReference type="Google" id="ProtNLM"/>
    </source>
</evidence>
<accession>A0ABV8KQM2</accession>
<evidence type="ECO:0000256" key="2">
    <source>
        <dbReference type="SAM" id="SignalP"/>
    </source>
</evidence>
<gene>
    <name evidence="3" type="ORF">ACFOX0_21130</name>
</gene>
<evidence type="ECO:0000313" key="4">
    <source>
        <dbReference type="Proteomes" id="UP001595868"/>
    </source>
</evidence>
<feature type="region of interest" description="Disordered" evidence="1">
    <location>
        <begin position="112"/>
        <end position="132"/>
    </location>
</feature>
<feature type="compositionally biased region" description="Low complexity" evidence="1">
    <location>
        <begin position="232"/>
        <end position="246"/>
    </location>
</feature>
<reference evidence="4" key="1">
    <citation type="journal article" date="2019" name="Int. J. Syst. Evol. Microbiol.">
        <title>The Global Catalogue of Microorganisms (GCM) 10K type strain sequencing project: providing services to taxonomists for standard genome sequencing and annotation.</title>
        <authorList>
            <consortium name="The Broad Institute Genomics Platform"/>
            <consortium name="The Broad Institute Genome Sequencing Center for Infectious Disease"/>
            <person name="Wu L."/>
            <person name="Ma J."/>
        </authorList>
    </citation>
    <scope>NUCLEOTIDE SEQUENCE [LARGE SCALE GENOMIC DNA]</scope>
    <source>
        <strain evidence="4">2902at01</strain>
    </source>
</reference>
<evidence type="ECO:0000256" key="1">
    <source>
        <dbReference type="SAM" id="MobiDB-lite"/>
    </source>
</evidence>
<keyword evidence="4" id="KW-1185">Reference proteome</keyword>
<evidence type="ECO:0000313" key="3">
    <source>
        <dbReference type="EMBL" id="MFC4108424.1"/>
    </source>
</evidence>
<feature type="signal peptide" evidence="2">
    <location>
        <begin position="1"/>
        <end position="20"/>
    </location>
</feature>
<dbReference type="PROSITE" id="PS51257">
    <property type="entry name" value="PROKAR_LIPOPROTEIN"/>
    <property type="match status" value="1"/>
</dbReference>